<dbReference type="SUPFAM" id="SSF53474">
    <property type="entry name" value="alpha/beta-Hydrolases"/>
    <property type="match status" value="1"/>
</dbReference>
<keyword evidence="2" id="KW-1185">Reference proteome</keyword>
<gene>
    <name evidence="1" type="ORF">VHEMI07706</name>
</gene>
<dbReference type="PANTHER" id="PTHR31591">
    <property type="entry name" value="UPF0613 PROTEIN PB24D3.06C"/>
    <property type="match status" value="1"/>
</dbReference>
<organism evidence="1 2">
    <name type="scientific">[Torrubiella] hemipterigena</name>
    <dbReference type="NCBI Taxonomy" id="1531966"/>
    <lineage>
        <taxon>Eukaryota</taxon>
        <taxon>Fungi</taxon>
        <taxon>Dikarya</taxon>
        <taxon>Ascomycota</taxon>
        <taxon>Pezizomycotina</taxon>
        <taxon>Sordariomycetes</taxon>
        <taxon>Hypocreomycetidae</taxon>
        <taxon>Hypocreales</taxon>
        <taxon>Clavicipitaceae</taxon>
        <taxon>Clavicipitaceae incertae sedis</taxon>
        <taxon>'Torrubiella' clade</taxon>
    </lineage>
</organism>
<sequence>MSFTDAPFSLLAHPYSSPVVGAVAYEMGNTNARNAVVFVGGLTDGPHSVPYIRTVARTLEACDDLDYSLFEIRIRSSFIGFGTSSLFNDVEDISSLVTYLRSINREKVVLFGHSTGCQDCMEYTNYKRHPKNAPVDGFVLQAPVSDRDGIDKLFPTYQESLDLADKMIASGHSQDCLPQERAGPTLDAPVSAYRFKSLIGKHGDDDYFSSDLDDETVKLFWGRYNVPVLVLHSEKDQYVPAGVNQTALNKKYQAANHFVSPLSCVVPGANHAVEEPEAQAFLSKRVVEFLRGLEK</sequence>
<dbReference type="EMBL" id="CDHN01000004">
    <property type="protein sequence ID" value="CEJ92026.1"/>
    <property type="molecule type" value="Genomic_DNA"/>
</dbReference>
<dbReference type="InterPro" id="IPR013744">
    <property type="entry name" value="SidJ"/>
</dbReference>
<dbReference type="AlphaFoldDB" id="A0A0A1T4A2"/>
<accession>A0A0A1T4A2</accession>
<protein>
    <recommendedName>
        <fullName evidence="3">Esterase/lipase superfamily protein</fullName>
    </recommendedName>
</protein>
<dbReference type="HOGENOM" id="CLU_049633_1_0_1"/>
<name>A0A0A1T4A2_9HYPO</name>
<dbReference type="Pfam" id="PF08538">
    <property type="entry name" value="DUF1749"/>
    <property type="match status" value="1"/>
</dbReference>
<dbReference type="Gene3D" id="3.40.50.1820">
    <property type="entry name" value="alpha/beta hydrolase"/>
    <property type="match status" value="1"/>
</dbReference>
<dbReference type="OrthoDB" id="10034502at2759"/>
<evidence type="ECO:0000313" key="2">
    <source>
        <dbReference type="Proteomes" id="UP000039046"/>
    </source>
</evidence>
<evidence type="ECO:0008006" key="3">
    <source>
        <dbReference type="Google" id="ProtNLM"/>
    </source>
</evidence>
<dbReference type="Proteomes" id="UP000039046">
    <property type="component" value="Unassembled WGS sequence"/>
</dbReference>
<dbReference type="InterPro" id="IPR029058">
    <property type="entry name" value="AB_hydrolase_fold"/>
</dbReference>
<dbReference type="PANTHER" id="PTHR31591:SF7">
    <property type="entry name" value="DUF1749-DOMAIN-CONTAINING PROTEIN"/>
    <property type="match status" value="1"/>
</dbReference>
<evidence type="ECO:0000313" key="1">
    <source>
        <dbReference type="EMBL" id="CEJ92026.1"/>
    </source>
</evidence>
<proteinExistence type="predicted"/>
<reference evidence="1 2" key="1">
    <citation type="journal article" date="2015" name="Genome Announc.">
        <title>Draft Genome Sequence and Gene Annotation of the Entomopathogenic Fungus Verticillium hemipterigenum.</title>
        <authorList>
            <person name="Horn F."/>
            <person name="Habel A."/>
            <person name="Scharf D.H."/>
            <person name="Dworschak J."/>
            <person name="Brakhage A.A."/>
            <person name="Guthke R."/>
            <person name="Hertweck C."/>
            <person name="Linde J."/>
        </authorList>
    </citation>
    <scope>NUCLEOTIDE SEQUENCE [LARGE SCALE GENOMIC DNA]</scope>
</reference>